<dbReference type="InterPro" id="IPR006485">
    <property type="entry name" value="Phage-like_holin"/>
</dbReference>
<protein>
    <submittedName>
        <fullName evidence="2">Phage holin</fullName>
    </submittedName>
</protein>
<sequence length="96" mass="10685">MRNFLGINWHVRFNNPIAIIQLVVSAIVPVLVSLDIDWHTLTTWGALWNAFVDIISNPIAIIAILVGIYTSAIDGTTHGVSDSLMAKEYRKPNKDK</sequence>
<dbReference type="NCBIfam" id="TIGR01598">
    <property type="entry name" value="holin_phiLC3"/>
    <property type="match status" value="1"/>
</dbReference>
<accession>A0ABX1SW58</accession>
<evidence type="ECO:0000313" key="2">
    <source>
        <dbReference type="EMBL" id="NMK55633.1"/>
    </source>
</evidence>
<keyword evidence="3" id="KW-1185">Reference proteome</keyword>
<dbReference type="Pfam" id="PF04531">
    <property type="entry name" value="Phage_holin_1"/>
    <property type="match status" value="1"/>
</dbReference>
<dbReference type="EMBL" id="JABBMI010000112">
    <property type="protein sequence ID" value="NMK55633.1"/>
    <property type="molecule type" value="Genomic_DNA"/>
</dbReference>
<dbReference type="Proteomes" id="UP000538955">
    <property type="component" value="Unassembled WGS sequence"/>
</dbReference>
<keyword evidence="1" id="KW-1133">Transmembrane helix</keyword>
<gene>
    <name evidence="2" type="ORF">HHM24_13005</name>
</gene>
<feature type="transmembrane region" description="Helical" evidence="1">
    <location>
        <begin position="46"/>
        <end position="69"/>
    </location>
</feature>
<evidence type="ECO:0000256" key="1">
    <source>
        <dbReference type="SAM" id="Phobius"/>
    </source>
</evidence>
<proteinExistence type="predicted"/>
<feature type="transmembrane region" description="Helical" evidence="1">
    <location>
        <begin position="12"/>
        <end position="34"/>
    </location>
</feature>
<comment type="caution">
    <text evidence="2">The sequence shown here is derived from an EMBL/GenBank/DDBJ whole genome shotgun (WGS) entry which is preliminary data.</text>
</comment>
<reference evidence="2 3" key="1">
    <citation type="submission" date="2020-04" db="EMBL/GenBank/DDBJ databases">
        <title>The Epidemiology and Molecular Characteristics of Linezolid-Resistant Staphylococcus capitis in Huashan Hospital, Shanghai.</title>
        <authorList>
            <person name="Ding L."/>
            <person name="Li P."/>
            <person name="Yang Y."/>
            <person name="Lin D."/>
            <person name="Xu X."/>
        </authorList>
    </citation>
    <scope>NUCLEOTIDE SEQUENCE [LARGE SCALE GENOMIC DNA]</scope>
    <source>
        <strain evidence="2 3">17-84</strain>
    </source>
</reference>
<keyword evidence="1" id="KW-0812">Transmembrane</keyword>
<dbReference type="RefSeq" id="WP_141497685.1">
    <property type="nucleotide sequence ID" value="NZ_CP098816.1"/>
</dbReference>
<evidence type="ECO:0000313" key="3">
    <source>
        <dbReference type="Proteomes" id="UP000538955"/>
    </source>
</evidence>
<keyword evidence="1" id="KW-0472">Membrane</keyword>
<name>A0ABX1SW58_STACP</name>
<organism evidence="2 3">
    <name type="scientific">Staphylococcus capitis</name>
    <dbReference type="NCBI Taxonomy" id="29388"/>
    <lineage>
        <taxon>Bacteria</taxon>
        <taxon>Bacillati</taxon>
        <taxon>Bacillota</taxon>
        <taxon>Bacilli</taxon>
        <taxon>Bacillales</taxon>
        <taxon>Staphylococcaceae</taxon>
        <taxon>Staphylococcus</taxon>
    </lineage>
</organism>